<feature type="active site" description="Proton acceptor" evidence="4">
    <location>
        <position position="161"/>
    </location>
</feature>
<dbReference type="Proteomes" id="UP000229247">
    <property type="component" value="Unassembled WGS sequence"/>
</dbReference>
<dbReference type="InterPro" id="IPR016035">
    <property type="entry name" value="Acyl_Trfase/lysoPLipase"/>
</dbReference>
<dbReference type="InterPro" id="IPR002641">
    <property type="entry name" value="PNPLA_dom"/>
</dbReference>
<keyword evidence="2 4" id="KW-0442">Lipid degradation</keyword>
<evidence type="ECO:0000313" key="7">
    <source>
        <dbReference type="Proteomes" id="UP000229247"/>
    </source>
</evidence>
<dbReference type="EMBL" id="PEUE01000063">
    <property type="protein sequence ID" value="PIV38341.1"/>
    <property type="molecule type" value="Genomic_DNA"/>
</dbReference>
<protein>
    <submittedName>
        <fullName evidence="6">Esterase</fullName>
    </submittedName>
</protein>
<name>A0A2M7D5P2_9BACT</name>
<accession>A0A2M7D5P2</accession>
<dbReference type="Pfam" id="PF01734">
    <property type="entry name" value="Patatin"/>
    <property type="match status" value="1"/>
</dbReference>
<feature type="short sequence motif" description="GXGXXG" evidence="4">
    <location>
        <begin position="16"/>
        <end position="21"/>
    </location>
</feature>
<dbReference type="InterPro" id="IPR050301">
    <property type="entry name" value="NTE"/>
</dbReference>
<reference evidence="7" key="1">
    <citation type="submission" date="2017-09" db="EMBL/GenBank/DDBJ databases">
        <title>Depth-based differentiation of microbial function through sediment-hosted aquifers and enrichment of novel symbionts in the deep terrestrial subsurface.</title>
        <authorList>
            <person name="Probst A.J."/>
            <person name="Ladd B."/>
            <person name="Jarett J.K."/>
            <person name="Geller-Mcgrath D.E."/>
            <person name="Sieber C.M.K."/>
            <person name="Emerson J.B."/>
            <person name="Anantharaman K."/>
            <person name="Thomas B.C."/>
            <person name="Malmstrom R."/>
            <person name="Stieglmeier M."/>
            <person name="Klingl A."/>
            <person name="Woyke T."/>
            <person name="Ryan C.M."/>
            <person name="Banfield J.F."/>
        </authorList>
    </citation>
    <scope>NUCLEOTIDE SEQUENCE [LARGE SCALE GENOMIC DNA]</scope>
</reference>
<evidence type="ECO:0000256" key="2">
    <source>
        <dbReference type="ARBA" id="ARBA00022963"/>
    </source>
</evidence>
<evidence type="ECO:0000256" key="1">
    <source>
        <dbReference type="ARBA" id="ARBA00022801"/>
    </source>
</evidence>
<organism evidence="6 7">
    <name type="scientific">Candidatus Portnoybacteria bacterium CG02_land_8_20_14_3_00_45_8</name>
    <dbReference type="NCBI Taxonomy" id="1974807"/>
    <lineage>
        <taxon>Bacteria</taxon>
        <taxon>Candidatus Portnoyibacteriota</taxon>
    </lineage>
</organism>
<dbReference type="AlphaFoldDB" id="A0A2M7D5P2"/>
<keyword evidence="1 4" id="KW-0378">Hydrolase</keyword>
<keyword evidence="3 4" id="KW-0443">Lipid metabolism</keyword>
<dbReference type="PROSITE" id="PS51635">
    <property type="entry name" value="PNPLA"/>
    <property type="match status" value="1"/>
</dbReference>
<dbReference type="Gene3D" id="3.40.1090.10">
    <property type="entry name" value="Cytosolic phospholipase A2 catalytic domain"/>
    <property type="match status" value="2"/>
</dbReference>
<sequence>MSNQGGRKKVGLALGGGGAKGLAHIGVIKVLERAEIPIDFIAGTSMGALVGGWYALTGNIYAIEKLFLELKNKKLLSSDKITAERDGHLFADKTIVEMLEAGFRRKHFKDCRIPFAAVTTDVATGEQRVLKKGNLTEAVRASIALPIAFRPVKTGGHLLMDGGFVDPVPADVVREMGADVVIASDVASRWINMPSEDLQDITRVKNLYSFIYELVAGVEYHITQRVLKDADVVLKVPVATLDWLEFDRVDEIIARGEAEAKRNIREIAKKTGCRTKIKKTGLEKFIEMVFK</sequence>
<gene>
    <name evidence="6" type="ORF">COS30_02610</name>
</gene>
<dbReference type="SUPFAM" id="SSF52151">
    <property type="entry name" value="FabD/lysophospholipase-like"/>
    <property type="match status" value="1"/>
</dbReference>
<evidence type="ECO:0000313" key="6">
    <source>
        <dbReference type="EMBL" id="PIV38341.1"/>
    </source>
</evidence>
<proteinExistence type="predicted"/>
<evidence type="ECO:0000259" key="5">
    <source>
        <dbReference type="PROSITE" id="PS51635"/>
    </source>
</evidence>
<feature type="active site" description="Nucleophile" evidence="4">
    <location>
        <position position="45"/>
    </location>
</feature>
<dbReference type="PANTHER" id="PTHR14226">
    <property type="entry name" value="NEUROPATHY TARGET ESTERASE/SWISS CHEESE D.MELANOGASTER"/>
    <property type="match status" value="1"/>
</dbReference>
<feature type="short sequence motif" description="GXSXG" evidence="4">
    <location>
        <begin position="43"/>
        <end position="47"/>
    </location>
</feature>
<comment type="caution">
    <text evidence="6">The sequence shown here is derived from an EMBL/GenBank/DDBJ whole genome shotgun (WGS) entry which is preliminary data.</text>
</comment>
<evidence type="ECO:0000256" key="4">
    <source>
        <dbReference type="PROSITE-ProRule" id="PRU01161"/>
    </source>
</evidence>
<evidence type="ECO:0000256" key="3">
    <source>
        <dbReference type="ARBA" id="ARBA00023098"/>
    </source>
</evidence>
<dbReference type="GO" id="GO:0016787">
    <property type="term" value="F:hydrolase activity"/>
    <property type="evidence" value="ECO:0007669"/>
    <property type="project" value="UniProtKB-UniRule"/>
</dbReference>
<feature type="domain" description="PNPLA" evidence="5">
    <location>
        <begin position="12"/>
        <end position="174"/>
    </location>
</feature>
<dbReference type="GO" id="GO:0016042">
    <property type="term" value="P:lipid catabolic process"/>
    <property type="evidence" value="ECO:0007669"/>
    <property type="project" value="UniProtKB-UniRule"/>
</dbReference>
<dbReference type="PANTHER" id="PTHR14226:SF76">
    <property type="entry name" value="NTE FAMILY PROTEIN RSSA"/>
    <property type="match status" value="1"/>
</dbReference>
<feature type="short sequence motif" description="DGA/G" evidence="4">
    <location>
        <begin position="161"/>
        <end position="163"/>
    </location>
</feature>